<organism evidence="4 5">
    <name type="scientific">Hyaloscypha variabilis (strain UAMH 11265 / GT02V1 / F)</name>
    <name type="common">Meliniomyces variabilis</name>
    <dbReference type="NCBI Taxonomy" id="1149755"/>
    <lineage>
        <taxon>Eukaryota</taxon>
        <taxon>Fungi</taxon>
        <taxon>Dikarya</taxon>
        <taxon>Ascomycota</taxon>
        <taxon>Pezizomycotina</taxon>
        <taxon>Leotiomycetes</taxon>
        <taxon>Helotiales</taxon>
        <taxon>Hyaloscyphaceae</taxon>
        <taxon>Hyaloscypha</taxon>
        <taxon>Hyaloscypha variabilis</taxon>
    </lineage>
</organism>
<gene>
    <name evidence="4" type="ORF">L207DRAFT_491268</name>
</gene>
<dbReference type="InterPro" id="IPR015421">
    <property type="entry name" value="PyrdxlP-dep_Trfase_major"/>
</dbReference>
<comment type="similarity">
    <text evidence="3">Belongs to the trans-sulfuration enzymes family.</text>
</comment>
<dbReference type="OrthoDB" id="10047078at2759"/>
<evidence type="ECO:0000256" key="3">
    <source>
        <dbReference type="RuleBase" id="RU362118"/>
    </source>
</evidence>
<dbReference type="STRING" id="1149755.A0A2J6RLB3"/>
<sequence>MAAPIQTEWFGPIPPAPRHSITFHMPLWSNILQFIEKDPEFFKQFKSMYPRIMPHKDVKELIAKLLATTKSEGQSCIPFSSPESATECVKFATSPARQENAVSPDQISIRIFDVPDVVRLYVVFLPAEKHKVAWPFWINAGVGVSSRLAEDCVKADGWKEVKVDEGVLEVVEVEAQSVLRGRIAGLIERAPVGPPRKAKVSPDDVYLFQTGMASIYSVHQYILSVYNAKSVLFGWAFHSTPHVLEDFGPGFKFLGNGTPEEIDELEEYLKEEAKEGRKIQALYLEFPSNPNLGTPDIGRIRKLADIHGFLLIIDDTIGSFCNVDVLGVADIVLTSLTKSFSGYADVMAASAVLNPSSTRYHELKGLFKKFYTNQFYNRDAEALEKNSRDYMARSVILNNNSLRLVEFLQGMAEDPNSSVAKVFYPTTLPSLPFYKERMRPATADFTPGYGCLFTVELETIEATVAFYDNLNLHKGPHLGAPLTLVIPFVKGIYGKELERLGKYGMNERQIRVAPGLEDIDVLIEEFGIAVKAADEVKKNTFVPLT</sequence>
<name>A0A2J6RLB3_HYAVF</name>
<keyword evidence="4" id="KW-0808">Transferase</keyword>
<evidence type="ECO:0000313" key="5">
    <source>
        <dbReference type="Proteomes" id="UP000235786"/>
    </source>
</evidence>
<reference evidence="4 5" key="1">
    <citation type="submission" date="2016-04" db="EMBL/GenBank/DDBJ databases">
        <title>A degradative enzymes factory behind the ericoid mycorrhizal symbiosis.</title>
        <authorList>
            <consortium name="DOE Joint Genome Institute"/>
            <person name="Martino E."/>
            <person name="Morin E."/>
            <person name="Grelet G."/>
            <person name="Kuo A."/>
            <person name="Kohler A."/>
            <person name="Daghino S."/>
            <person name="Barry K."/>
            <person name="Choi C."/>
            <person name="Cichocki N."/>
            <person name="Clum A."/>
            <person name="Copeland A."/>
            <person name="Hainaut M."/>
            <person name="Haridas S."/>
            <person name="Labutti K."/>
            <person name="Lindquist E."/>
            <person name="Lipzen A."/>
            <person name="Khouja H.-R."/>
            <person name="Murat C."/>
            <person name="Ohm R."/>
            <person name="Olson A."/>
            <person name="Spatafora J."/>
            <person name="Veneault-Fourrey C."/>
            <person name="Henrissat B."/>
            <person name="Grigoriev I."/>
            <person name="Martin F."/>
            <person name="Perotto S."/>
        </authorList>
    </citation>
    <scope>NUCLEOTIDE SEQUENCE [LARGE SCALE GENOMIC DNA]</scope>
    <source>
        <strain evidence="4 5">F</strain>
    </source>
</reference>
<comment type="cofactor">
    <cofactor evidence="1 3">
        <name>pyridoxal 5'-phosphate</name>
        <dbReference type="ChEBI" id="CHEBI:597326"/>
    </cofactor>
</comment>
<keyword evidence="5" id="KW-1185">Reference proteome</keyword>
<protein>
    <submittedName>
        <fullName evidence="4">PLP-dependent transferase</fullName>
    </submittedName>
</protein>
<dbReference type="GO" id="GO:0003962">
    <property type="term" value="F:cystathionine gamma-synthase activity"/>
    <property type="evidence" value="ECO:0007669"/>
    <property type="project" value="TreeGrafter"/>
</dbReference>
<evidence type="ECO:0000256" key="2">
    <source>
        <dbReference type="ARBA" id="ARBA00022898"/>
    </source>
</evidence>
<dbReference type="PANTHER" id="PTHR42699">
    <property type="match status" value="1"/>
</dbReference>
<dbReference type="InterPro" id="IPR015422">
    <property type="entry name" value="PyrdxlP-dep_Trfase_small"/>
</dbReference>
<dbReference type="GO" id="GO:0030170">
    <property type="term" value="F:pyridoxal phosphate binding"/>
    <property type="evidence" value="ECO:0007669"/>
    <property type="project" value="InterPro"/>
</dbReference>
<dbReference type="InterPro" id="IPR051750">
    <property type="entry name" value="Trans-sulfuration_enzymes"/>
</dbReference>
<dbReference type="EMBL" id="KZ613947">
    <property type="protein sequence ID" value="PMD39291.1"/>
    <property type="molecule type" value="Genomic_DNA"/>
</dbReference>
<keyword evidence="2 3" id="KW-0663">Pyridoxal phosphate</keyword>
<evidence type="ECO:0000313" key="4">
    <source>
        <dbReference type="EMBL" id="PMD39291.1"/>
    </source>
</evidence>
<dbReference type="GO" id="GO:0019346">
    <property type="term" value="P:transsulfuration"/>
    <property type="evidence" value="ECO:0007669"/>
    <property type="project" value="InterPro"/>
</dbReference>
<dbReference type="PANTHER" id="PTHR42699:SF1">
    <property type="entry name" value="CYSTATHIONINE GAMMA-SYNTHASE-RELATED"/>
    <property type="match status" value="1"/>
</dbReference>
<evidence type="ECO:0000256" key="1">
    <source>
        <dbReference type="ARBA" id="ARBA00001933"/>
    </source>
</evidence>
<dbReference type="Gene3D" id="3.90.1150.10">
    <property type="entry name" value="Aspartate Aminotransferase, domain 1"/>
    <property type="match status" value="1"/>
</dbReference>
<accession>A0A2J6RLB3</accession>
<dbReference type="SUPFAM" id="SSF53383">
    <property type="entry name" value="PLP-dependent transferases"/>
    <property type="match status" value="1"/>
</dbReference>
<proteinExistence type="inferred from homology"/>
<dbReference type="Gene3D" id="3.40.640.10">
    <property type="entry name" value="Type I PLP-dependent aspartate aminotransferase-like (Major domain)"/>
    <property type="match status" value="1"/>
</dbReference>
<dbReference type="Proteomes" id="UP000235786">
    <property type="component" value="Unassembled WGS sequence"/>
</dbReference>
<dbReference type="Pfam" id="PF01053">
    <property type="entry name" value="Cys_Met_Meta_PP"/>
    <property type="match status" value="1"/>
</dbReference>
<dbReference type="AlphaFoldDB" id="A0A2J6RLB3"/>
<dbReference type="InterPro" id="IPR000277">
    <property type="entry name" value="Cys/Met-Metab_PyrdxlP-dep_enz"/>
</dbReference>
<dbReference type="InterPro" id="IPR015424">
    <property type="entry name" value="PyrdxlP-dep_Trfase"/>
</dbReference>